<evidence type="ECO:0000256" key="8">
    <source>
        <dbReference type="SAM" id="MobiDB-lite"/>
    </source>
</evidence>
<keyword evidence="5 7" id="KW-0720">Serine protease</keyword>
<dbReference type="InterPro" id="IPR009003">
    <property type="entry name" value="Peptidase_S1_PA"/>
</dbReference>
<evidence type="ECO:0000256" key="3">
    <source>
        <dbReference type="ARBA" id="ARBA00022670"/>
    </source>
</evidence>
<dbReference type="InterPro" id="IPR018114">
    <property type="entry name" value="TRYPSIN_HIS"/>
</dbReference>
<dbReference type="InterPro" id="IPR001314">
    <property type="entry name" value="Peptidase_S1A"/>
</dbReference>
<dbReference type="Pfam" id="PF00089">
    <property type="entry name" value="Trypsin"/>
    <property type="match status" value="1"/>
</dbReference>
<feature type="region of interest" description="Disordered" evidence="8">
    <location>
        <begin position="247"/>
        <end position="327"/>
    </location>
</feature>
<feature type="region of interest" description="Disordered" evidence="8">
    <location>
        <begin position="212"/>
        <end position="235"/>
    </location>
</feature>
<comment type="subcellular location">
    <subcellularLocation>
        <location evidence="1">Secreted</location>
    </subcellularLocation>
</comment>
<dbReference type="CDD" id="cd00190">
    <property type="entry name" value="Tryp_SPc"/>
    <property type="match status" value="1"/>
</dbReference>
<protein>
    <submittedName>
        <fullName evidence="12">Serine protease Hayan-like</fullName>
    </submittedName>
</protein>
<reference evidence="12" key="1">
    <citation type="submission" date="2025-08" db="UniProtKB">
        <authorList>
            <consortium name="RefSeq"/>
        </authorList>
    </citation>
    <scope>IDENTIFICATION</scope>
    <source>
        <tissue evidence="12">Whole body</tissue>
    </source>
</reference>
<dbReference type="GeneID" id="112691087"/>
<evidence type="ECO:0000256" key="4">
    <source>
        <dbReference type="ARBA" id="ARBA00022801"/>
    </source>
</evidence>
<feature type="compositionally biased region" description="Low complexity" evidence="8">
    <location>
        <begin position="213"/>
        <end position="226"/>
    </location>
</feature>
<evidence type="ECO:0000256" key="1">
    <source>
        <dbReference type="ARBA" id="ARBA00004613"/>
    </source>
</evidence>
<dbReference type="GO" id="GO:0006508">
    <property type="term" value="P:proteolysis"/>
    <property type="evidence" value="ECO:0007669"/>
    <property type="project" value="UniProtKB-KW"/>
</dbReference>
<feature type="domain" description="Peptidase S1" evidence="10">
    <location>
        <begin position="396"/>
        <end position="640"/>
    </location>
</feature>
<feature type="compositionally biased region" description="Low complexity" evidence="8">
    <location>
        <begin position="248"/>
        <end position="317"/>
    </location>
</feature>
<evidence type="ECO:0000259" key="10">
    <source>
        <dbReference type="PROSITE" id="PS50240"/>
    </source>
</evidence>
<evidence type="ECO:0000313" key="12">
    <source>
        <dbReference type="RefSeq" id="XP_025421011.1"/>
    </source>
</evidence>
<feature type="chain" id="PRO_5034999794" evidence="9">
    <location>
        <begin position="25"/>
        <end position="641"/>
    </location>
</feature>
<dbReference type="PRINTS" id="PR00722">
    <property type="entry name" value="CHYMOTRYPSIN"/>
</dbReference>
<sequence>MHFVQSWKILKVIGAFIIATYCQALNQDIGEKCTNKNGIVGFCQSKINCSEDSNLGAVCNSEQTIICCAQNTLKNKKNMTSSDSLQEDQMIQSRFGFIPDFFHASLIPQNPTQNINFFNHQNNKNSDIVSNVFHQNLNTMKFIEDRPYQNLEQDVVTKPNKKKNSFTTQTNNYEFYSSNNNNNHNSNIQNIFDSPQTTKISQINYHYSSYETQRPNFNQNNNNNKRPNYETYPQNQNDYYYLSSTTIRPNYNQNNNNNKRPNYEAYSQNQNNNYNPSSTIIRPNHNQNNNNNNQPNYETYPQNQNNYRPTSSSIFFPDDSDDSTTENSYTKFTTIKKNNYEYQYNPYKNTKRISEIKCEEYSKALTTTISVLPLSIDAATKPVSIETCDSTGVGLIVGGSKAELGEFPHMAAIEFHTAIGNQWNCGGTLISEQFVLTAAHCTISSQGNPVRVRLGELNLQNSIDGANPVDVVISEIIVHPDYVSSLRYNDIALLRLEKKVKFNNHIRPACLHNKENINSPKVTATGWGSVAFGDHSSDELLKVFLDVIDNRQCNKLYEDQKKILNRGIIGSMLCAGDLAGGHDTCLGDSGGPLVIKSEHNACVFNLIGITSFGKGCGTVNSAGVYTRVSSFLPWIEKIVWP</sequence>
<dbReference type="AlphaFoldDB" id="A0A8B8GEI1"/>
<keyword evidence="6" id="KW-1015">Disulfide bond</keyword>
<evidence type="ECO:0000256" key="9">
    <source>
        <dbReference type="SAM" id="SignalP"/>
    </source>
</evidence>
<evidence type="ECO:0000256" key="6">
    <source>
        <dbReference type="ARBA" id="ARBA00023157"/>
    </source>
</evidence>
<evidence type="ECO:0000256" key="2">
    <source>
        <dbReference type="ARBA" id="ARBA00022525"/>
    </source>
</evidence>
<dbReference type="Proteomes" id="UP000694846">
    <property type="component" value="Unplaced"/>
</dbReference>
<dbReference type="Gene3D" id="2.40.10.10">
    <property type="entry name" value="Trypsin-like serine proteases"/>
    <property type="match status" value="1"/>
</dbReference>
<keyword evidence="4 7" id="KW-0378">Hydrolase</keyword>
<feature type="signal peptide" evidence="9">
    <location>
        <begin position="1"/>
        <end position="24"/>
    </location>
</feature>
<name>A0A8B8GEI1_9HEMI</name>
<dbReference type="OrthoDB" id="6339452at2759"/>
<gene>
    <name evidence="12" type="primary">LOC112691087</name>
</gene>
<dbReference type="PANTHER" id="PTHR24252">
    <property type="entry name" value="ACROSIN-RELATED"/>
    <property type="match status" value="1"/>
</dbReference>
<dbReference type="SMART" id="SM00020">
    <property type="entry name" value="Tryp_SPc"/>
    <property type="match status" value="1"/>
</dbReference>
<evidence type="ECO:0000256" key="5">
    <source>
        <dbReference type="ARBA" id="ARBA00022825"/>
    </source>
</evidence>
<dbReference type="PROSITE" id="PS50240">
    <property type="entry name" value="TRYPSIN_DOM"/>
    <property type="match status" value="1"/>
</dbReference>
<dbReference type="PROSITE" id="PS00134">
    <property type="entry name" value="TRYPSIN_HIS"/>
    <property type="match status" value="1"/>
</dbReference>
<evidence type="ECO:0000256" key="7">
    <source>
        <dbReference type="RuleBase" id="RU363034"/>
    </source>
</evidence>
<accession>A0A8B8GEI1</accession>
<dbReference type="GO" id="GO:0004252">
    <property type="term" value="F:serine-type endopeptidase activity"/>
    <property type="evidence" value="ECO:0007669"/>
    <property type="project" value="InterPro"/>
</dbReference>
<dbReference type="FunFam" id="2.40.10.10:FF:000015">
    <property type="entry name" value="Atrial natriuretic peptide-converting enzyme"/>
    <property type="match status" value="1"/>
</dbReference>
<dbReference type="GO" id="GO:0005576">
    <property type="term" value="C:extracellular region"/>
    <property type="evidence" value="ECO:0007669"/>
    <property type="project" value="UniProtKB-SubCell"/>
</dbReference>
<organism evidence="11 12">
    <name type="scientific">Sipha flava</name>
    <name type="common">yellow sugarcane aphid</name>
    <dbReference type="NCBI Taxonomy" id="143950"/>
    <lineage>
        <taxon>Eukaryota</taxon>
        <taxon>Metazoa</taxon>
        <taxon>Ecdysozoa</taxon>
        <taxon>Arthropoda</taxon>
        <taxon>Hexapoda</taxon>
        <taxon>Insecta</taxon>
        <taxon>Pterygota</taxon>
        <taxon>Neoptera</taxon>
        <taxon>Paraneoptera</taxon>
        <taxon>Hemiptera</taxon>
        <taxon>Sternorrhyncha</taxon>
        <taxon>Aphidomorpha</taxon>
        <taxon>Aphidoidea</taxon>
        <taxon>Aphididae</taxon>
        <taxon>Sipha</taxon>
    </lineage>
</organism>
<keyword evidence="11" id="KW-1185">Reference proteome</keyword>
<dbReference type="SUPFAM" id="SSF50494">
    <property type="entry name" value="Trypsin-like serine proteases"/>
    <property type="match status" value="1"/>
</dbReference>
<dbReference type="PROSITE" id="PS00135">
    <property type="entry name" value="TRYPSIN_SER"/>
    <property type="match status" value="1"/>
</dbReference>
<proteinExistence type="predicted"/>
<keyword evidence="2" id="KW-0964">Secreted</keyword>
<dbReference type="InterPro" id="IPR001254">
    <property type="entry name" value="Trypsin_dom"/>
</dbReference>
<dbReference type="InterPro" id="IPR033116">
    <property type="entry name" value="TRYPSIN_SER"/>
</dbReference>
<dbReference type="PANTHER" id="PTHR24252:SF7">
    <property type="entry name" value="HYALIN"/>
    <property type="match status" value="1"/>
</dbReference>
<dbReference type="InterPro" id="IPR043504">
    <property type="entry name" value="Peptidase_S1_PA_chymotrypsin"/>
</dbReference>
<evidence type="ECO:0000313" key="11">
    <source>
        <dbReference type="Proteomes" id="UP000694846"/>
    </source>
</evidence>
<dbReference type="RefSeq" id="XP_025421011.1">
    <property type="nucleotide sequence ID" value="XM_025565226.1"/>
</dbReference>
<keyword evidence="3 7" id="KW-0645">Protease</keyword>
<keyword evidence="9" id="KW-0732">Signal</keyword>